<sequence>MIDNNFSATTFAPVDPQIDTRNQAINNIILIFYGIFSAIYLLVIFTLPFNPFNLVGTLRSVALFLILFLNFFLNFYNTYLPQRYWRRLQRKRQQAFAQPASYQASYQPVPAPQIPQPDRVVTTTKVSAILLIILLFSFIFLTVMGVLSFSISLLVALLIGAVITLAIGILLFIATYIERSKPKWPYVEVSEDGIATAIDKIRQPIPWQDICFFATYKGPSTPIKINSDKYAPYYELASPQRIIRWQYHSRLSPRIKIQPELDQAAYDRWHQQLLGYIKERTGLPLVDLDAVPANWAS</sequence>
<evidence type="ECO:0000313" key="2">
    <source>
        <dbReference type="EMBL" id="GCE24140.1"/>
    </source>
</evidence>
<proteinExistence type="predicted"/>
<dbReference type="EMBL" id="BIFS01000002">
    <property type="protein sequence ID" value="GCE24140.1"/>
    <property type="molecule type" value="Genomic_DNA"/>
</dbReference>
<accession>A0A402AYE6</accession>
<keyword evidence="1" id="KW-0812">Transmembrane</keyword>
<feature type="transmembrane region" description="Helical" evidence="1">
    <location>
        <begin position="153"/>
        <end position="177"/>
    </location>
</feature>
<evidence type="ECO:0000256" key="1">
    <source>
        <dbReference type="SAM" id="Phobius"/>
    </source>
</evidence>
<keyword evidence="1" id="KW-0472">Membrane</keyword>
<feature type="transmembrane region" description="Helical" evidence="1">
    <location>
        <begin position="28"/>
        <end position="49"/>
    </location>
</feature>
<evidence type="ECO:0000313" key="3">
    <source>
        <dbReference type="Proteomes" id="UP000287188"/>
    </source>
</evidence>
<protein>
    <submittedName>
        <fullName evidence="2">Uncharacterized protein</fullName>
    </submittedName>
</protein>
<dbReference type="Proteomes" id="UP000287188">
    <property type="component" value="Unassembled WGS sequence"/>
</dbReference>
<name>A0A402AYE6_9CHLR</name>
<feature type="transmembrane region" description="Helical" evidence="1">
    <location>
        <begin position="61"/>
        <end position="80"/>
    </location>
</feature>
<gene>
    <name evidence="2" type="ORF">KDK_79400</name>
</gene>
<reference evidence="3" key="1">
    <citation type="submission" date="2018-12" db="EMBL/GenBank/DDBJ databases">
        <title>Tengunoibacter tsumagoiensis gen. nov., sp. nov., Dictyobacter kobayashii sp. nov., D. alpinus sp. nov., and D. joshuensis sp. nov. and description of Dictyobacteraceae fam. nov. within the order Ktedonobacterales isolated from Tengu-no-mugimeshi.</title>
        <authorList>
            <person name="Wang C.M."/>
            <person name="Zheng Y."/>
            <person name="Sakai Y."/>
            <person name="Toyoda A."/>
            <person name="Minakuchi Y."/>
            <person name="Abe K."/>
            <person name="Yokota A."/>
            <person name="Yabe S."/>
        </authorList>
    </citation>
    <scope>NUCLEOTIDE SEQUENCE [LARGE SCALE GENOMIC DNA]</scope>
    <source>
        <strain evidence="3">Uno11</strain>
    </source>
</reference>
<dbReference type="AlphaFoldDB" id="A0A402AYE6"/>
<comment type="caution">
    <text evidence="2">The sequence shown here is derived from an EMBL/GenBank/DDBJ whole genome shotgun (WGS) entry which is preliminary data.</text>
</comment>
<keyword evidence="1" id="KW-1133">Transmembrane helix</keyword>
<organism evidence="2 3">
    <name type="scientific">Dictyobacter kobayashii</name>
    <dbReference type="NCBI Taxonomy" id="2014872"/>
    <lineage>
        <taxon>Bacteria</taxon>
        <taxon>Bacillati</taxon>
        <taxon>Chloroflexota</taxon>
        <taxon>Ktedonobacteria</taxon>
        <taxon>Ktedonobacterales</taxon>
        <taxon>Dictyobacteraceae</taxon>
        <taxon>Dictyobacter</taxon>
    </lineage>
</organism>
<keyword evidence="3" id="KW-1185">Reference proteome</keyword>
<feature type="transmembrane region" description="Helical" evidence="1">
    <location>
        <begin position="126"/>
        <end position="147"/>
    </location>
</feature>